<dbReference type="KEGG" id="ibu:IB211_00672c"/>
<accession>A0A0S2W138</accession>
<evidence type="ECO:0000256" key="3">
    <source>
        <dbReference type="ARBA" id="ARBA00023002"/>
    </source>
</evidence>
<dbReference type="AlphaFoldDB" id="A0A0S2W138"/>
<keyword evidence="4 6" id="KW-0520">NAD</keyword>
<dbReference type="InterPro" id="IPR029039">
    <property type="entry name" value="Flavoprotein-like_sf"/>
</dbReference>
<comment type="cofactor">
    <cofactor evidence="6">
        <name>FMN</name>
        <dbReference type="ChEBI" id="CHEBI:58210"/>
    </cofactor>
    <text evidence="6">Binds 1 FMN per subunit.</text>
</comment>
<comment type="caution">
    <text evidence="6">Lacks conserved residue(s) required for the propagation of feature annotation.</text>
</comment>
<feature type="domain" description="Flavodoxin-like fold" evidence="7">
    <location>
        <begin position="3"/>
        <end position="196"/>
    </location>
</feature>
<dbReference type="SUPFAM" id="SSF52218">
    <property type="entry name" value="Flavoproteins"/>
    <property type="match status" value="1"/>
</dbReference>
<dbReference type="InterPro" id="IPR003680">
    <property type="entry name" value="Flavodoxin_fold"/>
</dbReference>
<dbReference type="GO" id="GO:0009055">
    <property type="term" value="F:electron transfer activity"/>
    <property type="evidence" value="ECO:0007669"/>
    <property type="project" value="UniProtKB-UniRule"/>
</dbReference>
<feature type="binding site" evidence="6">
    <location>
        <begin position="136"/>
        <end position="139"/>
    </location>
    <ligand>
        <name>FMN</name>
        <dbReference type="ChEBI" id="CHEBI:58210"/>
    </ligand>
</feature>
<comment type="function">
    <text evidence="6">Quinone reductase that provides resistance to thiol-specific stress caused by electrophilic quinones.</text>
</comment>
<keyword evidence="2 6" id="KW-0288">FMN</keyword>
<evidence type="ECO:0000256" key="1">
    <source>
        <dbReference type="ARBA" id="ARBA00022630"/>
    </source>
</evidence>
<dbReference type="InterPro" id="IPR023048">
    <property type="entry name" value="NADH:quinone_OxRdtase_FMN_depd"/>
</dbReference>
<evidence type="ECO:0000256" key="2">
    <source>
        <dbReference type="ARBA" id="ARBA00022643"/>
    </source>
</evidence>
<dbReference type="STRING" id="1297617.IB211_00672c"/>
<dbReference type="PANTHER" id="PTHR43741">
    <property type="entry name" value="FMN-DEPENDENT NADH-AZOREDUCTASE 1"/>
    <property type="match status" value="1"/>
</dbReference>
<protein>
    <recommendedName>
        <fullName evidence="6">FMN dependent NADH:quinone oxidoreductase</fullName>
        <ecNumber evidence="6">1.6.5.-</ecNumber>
    </recommendedName>
    <alternativeName>
        <fullName evidence="6">Azo-dye reductase</fullName>
    </alternativeName>
    <alternativeName>
        <fullName evidence="6">FMN-dependent NADH-azo compound oxidoreductase</fullName>
    </alternativeName>
    <alternativeName>
        <fullName evidence="6">FMN-dependent NADH-azoreductase</fullName>
        <ecNumber evidence="6">1.7.1.17</ecNumber>
    </alternativeName>
</protein>
<dbReference type="PANTHER" id="PTHR43741:SF4">
    <property type="entry name" value="FMN-DEPENDENT NADH:QUINONE OXIDOREDUCTASE"/>
    <property type="match status" value="1"/>
</dbReference>
<name>A0A0S2W138_9FIRM</name>
<dbReference type="InterPro" id="IPR050104">
    <property type="entry name" value="FMN-dep_NADH:Q_OxRdtase_AzoR1"/>
</dbReference>
<dbReference type="HAMAP" id="MF_01216">
    <property type="entry name" value="Azoreductase_type1"/>
    <property type="match status" value="1"/>
</dbReference>
<organism evidence="8 9">
    <name type="scientific">Intestinimonas butyriciproducens</name>
    <dbReference type="NCBI Taxonomy" id="1297617"/>
    <lineage>
        <taxon>Bacteria</taxon>
        <taxon>Bacillati</taxon>
        <taxon>Bacillota</taxon>
        <taxon>Clostridia</taxon>
        <taxon>Eubacteriales</taxon>
        <taxon>Intestinimonas</taxon>
    </lineage>
</organism>
<evidence type="ECO:0000256" key="4">
    <source>
        <dbReference type="ARBA" id="ARBA00023027"/>
    </source>
</evidence>
<reference evidence="8 9" key="1">
    <citation type="journal article" date="2015" name="Nat. Commun.">
        <title>Production of butyrate from lysine and the Amadori product fructoselysine by a human gut commensal.</title>
        <authorList>
            <person name="Bui T.P."/>
            <person name="Ritari J."/>
            <person name="Boeren S."/>
            <person name="de Waard P."/>
            <person name="Plugge C.M."/>
            <person name="de Vos W.M."/>
        </authorList>
    </citation>
    <scope>NUCLEOTIDE SEQUENCE [LARGE SCALE GENOMIC DNA]</scope>
    <source>
        <strain evidence="8 9">AF211</strain>
    </source>
</reference>
<sequence length="201" mass="22380">MSELLFVNACVRGARSRTLALARHFLTEYEKSHPGDRVTERNLMEERLEPQYPEVLAERDTLWNAGRLEEPMFAPARQFAGADRIVIAAPFWDLSYPAILKIYLERISVTNLTFGYDDAGNSVGLCRAKRLLLITTRGGNFSLPETAWMESGARHLQALCAMYGIPDFQLLCAEGLDDVRNDKAALLAGAMAQAEALAPNF</sequence>
<keyword evidence="9" id="KW-1185">Reference proteome</keyword>
<dbReference type="Pfam" id="PF02525">
    <property type="entry name" value="Flavodoxin_2"/>
    <property type="match status" value="1"/>
</dbReference>
<comment type="catalytic activity">
    <reaction evidence="5">
        <text>N,N-dimethyl-1,4-phenylenediamine + anthranilate + 2 NAD(+) = 2-(4-dimethylaminophenyl)diazenylbenzoate + 2 NADH + 2 H(+)</text>
        <dbReference type="Rhea" id="RHEA:55872"/>
        <dbReference type="ChEBI" id="CHEBI:15378"/>
        <dbReference type="ChEBI" id="CHEBI:15783"/>
        <dbReference type="ChEBI" id="CHEBI:16567"/>
        <dbReference type="ChEBI" id="CHEBI:57540"/>
        <dbReference type="ChEBI" id="CHEBI:57945"/>
        <dbReference type="ChEBI" id="CHEBI:71579"/>
        <dbReference type="EC" id="1.7.1.17"/>
    </reaction>
    <physiologicalReaction direction="right-to-left" evidence="5">
        <dbReference type="Rhea" id="RHEA:55874"/>
    </physiologicalReaction>
</comment>
<dbReference type="Proteomes" id="UP000064844">
    <property type="component" value="Chromosome"/>
</dbReference>
<dbReference type="Gene3D" id="3.40.50.360">
    <property type="match status" value="1"/>
</dbReference>
<evidence type="ECO:0000313" key="8">
    <source>
        <dbReference type="EMBL" id="ALP93067.1"/>
    </source>
</evidence>
<keyword evidence="1 6" id="KW-0285">Flavoprotein</keyword>
<dbReference type="EC" id="1.7.1.17" evidence="6"/>
<evidence type="ECO:0000259" key="7">
    <source>
        <dbReference type="Pfam" id="PF02525"/>
    </source>
</evidence>
<dbReference type="GO" id="GO:0016655">
    <property type="term" value="F:oxidoreductase activity, acting on NAD(P)H, quinone or similar compound as acceptor"/>
    <property type="evidence" value="ECO:0007669"/>
    <property type="project" value="InterPro"/>
</dbReference>
<evidence type="ECO:0000256" key="6">
    <source>
        <dbReference type="HAMAP-Rule" id="MF_01216"/>
    </source>
</evidence>
<comment type="function">
    <text evidence="6">Also exhibits azoreductase activity. Catalyzes the reductive cleavage of the azo bond in aromatic azo compounds to the corresponding amines.</text>
</comment>
<gene>
    <name evidence="6" type="primary">azoR</name>
    <name evidence="8" type="ORF">IB211_00672c</name>
</gene>
<comment type="similarity">
    <text evidence="6">Belongs to the azoreductase type 1 family.</text>
</comment>
<dbReference type="GO" id="GO:0016652">
    <property type="term" value="F:oxidoreductase activity, acting on NAD(P)H as acceptor"/>
    <property type="evidence" value="ECO:0007669"/>
    <property type="project" value="UniProtKB-UniRule"/>
</dbReference>
<evidence type="ECO:0000256" key="5">
    <source>
        <dbReference type="ARBA" id="ARBA00048542"/>
    </source>
</evidence>
<dbReference type="EC" id="1.6.5.-" evidence="6"/>
<dbReference type="GO" id="GO:0010181">
    <property type="term" value="F:FMN binding"/>
    <property type="evidence" value="ECO:0007669"/>
    <property type="project" value="UniProtKB-UniRule"/>
</dbReference>
<keyword evidence="3 6" id="KW-0560">Oxidoreductase</keyword>
<proteinExistence type="inferred from homology"/>
<dbReference type="eggNOG" id="COG1182">
    <property type="taxonomic scope" value="Bacteria"/>
</dbReference>
<evidence type="ECO:0000313" key="9">
    <source>
        <dbReference type="Proteomes" id="UP000064844"/>
    </source>
</evidence>
<comment type="catalytic activity">
    <reaction evidence="6">
        <text>2 a quinone + NADH + H(+) = 2 a 1,4-benzosemiquinone + NAD(+)</text>
        <dbReference type="Rhea" id="RHEA:65952"/>
        <dbReference type="ChEBI" id="CHEBI:15378"/>
        <dbReference type="ChEBI" id="CHEBI:57540"/>
        <dbReference type="ChEBI" id="CHEBI:57945"/>
        <dbReference type="ChEBI" id="CHEBI:132124"/>
        <dbReference type="ChEBI" id="CHEBI:134225"/>
    </reaction>
</comment>
<dbReference type="RefSeq" id="WP_033117469.1">
    <property type="nucleotide sequence ID" value="NZ_CP011307.1"/>
</dbReference>
<comment type="subunit">
    <text evidence="6">Homodimer.</text>
</comment>
<reference evidence="9" key="2">
    <citation type="submission" date="2015-04" db="EMBL/GenBank/DDBJ databases">
        <title>A butyrogenic pathway from the amino acid lysine in a human gut commensal.</title>
        <authorList>
            <person name="de Vos W.M."/>
            <person name="Bui N.T.P."/>
            <person name="Plugge C.M."/>
            <person name="Ritari J."/>
        </authorList>
    </citation>
    <scope>NUCLEOTIDE SEQUENCE [LARGE SCALE GENOMIC DNA]</scope>
    <source>
        <strain evidence="9">AF211</strain>
    </source>
</reference>
<dbReference type="EMBL" id="CP011307">
    <property type="protein sequence ID" value="ALP93067.1"/>
    <property type="molecule type" value="Genomic_DNA"/>
</dbReference>